<evidence type="ECO:0000313" key="2">
    <source>
        <dbReference type="EMBL" id="CAK0903806.1"/>
    </source>
</evidence>
<sequence length="298" mass="33087">MSAEPAAAGAAGAADPRQPTPQRLPPQDGVQRTPLRPPTEHRPAPQQPPEPLSQAGAEPHGTWECAGVPQQRTPLRLPPQDGVQRTPLRPPAGEHEPPPRQWPDPPLPRGAEADFADGGRGNRDEQYSEPLFQHDWQQPPARGDCLTEAQARNMAAAEEYEEFLNDNSARFYEQNGRPYWAESKEGEQPAYPGHYAAEAPMVLNNSYARGGFEPEGGDFVSVPLQSQSGRKLDNTRSRQFDWTSQILCRVLAWAVADTLVLGSPISAQRTPFLQASAQEDYTLFEQRVSVSDRYFVYW</sequence>
<dbReference type="Proteomes" id="UP001189429">
    <property type="component" value="Unassembled WGS sequence"/>
</dbReference>
<evidence type="ECO:0000256" key="1">
    <source>
        <dbReference type="SAM" id="MobiDB-lite"/>
    </source>
</evidence>
<protein>
    <submittedName>
        <fullName evidence="2">Uncharacterized protein</fullName>
    </submittedName>
</protein>
<accession>A0ABN9XUT1</accession>
<keyword evidence="3" id="KW-1185">Reference proteome</keyword>
<name>A0ABN9XUT1_9DINO</name>
<gene>
    <name evidence="2" type="ORF">PCOR1329_LOCUS79993</name>
</gene>
<dbReference type="EMBL" id="CAUYUJ010021289">
    <property type="protein sequence ID" value="CAK0903806.1"/>
    <property type="molecule type" value="Genomic_DNA"/>
</dbReference>
<proteinExistence type="predicted"/>
<evidence type="ECO:0000313" key="3">
    <source>
        <dbReference type="Proteomes" id="UP001189429"/>
    </source>
</evidence>
<feature type="compositionally biased region" description="Low complexity" evidence="1">
    <location>
        <begin position="69"/>
        <end position="80"/>
    </location>
</feature>
<comment type="caution">
    <text evidence="2">The sequence shown here is derived from an EMBL/GenBank/DDBJ whole genome shotgun (WGS) entry which is preliminary data.</text>
</comment>
<reference evidence="2" key="1">
    <citation type="submission" date="2023-10" db="EMBL/GenBank/DDBJ databases">
        <authorList>
            <person name="Chen Y."/>
            <person name="Shah S."/>
            <person name="Dougan E. K."/>
            <person name="Thang M."/>
            <person name="Chan C."/>
        </authorList>
    </citation>
    <scope>NUCLEOTIDE SEQUENCE [LARGE SCALE GENOMIC DNA]</scope>
</reference>
<feature type="compositionally biased region" description="Pro residues" evidence="1">
    <location>
        <begin position="99"/>
        <end position="108"/>
    </location>
</feature>
<feature type="compositionally biased region" description="Low complexity" evidence="1">
    <location>
        <begin position="1"/>
        <end position="17"/>
    </location>
</feature>
<feature type="region of interest" description="Disordered" evidence="1">
    <location>
        <begin position="1"/>
        <end position="140"/>
    </location>
</feature>
<organism evidence="2 3">
    <name type="scientific">Prorocentrum cordatum</name>
    <dbReference type="NCBI Taxonomy" id="2364126"/>
    <lineage>
        <taxon>Eukaryota</taxon>
        <taxon>Sar</taxon>
        <taxon>Alveolata</taxon>
        <taxon>Dinophyceae</taxon>
        <taxon>Prorocentrales</taxon>
        <taxon>Prorocentraceae</taxon>
        <taxon>Prorocentrum</taxon>
    </lineage>
</organism>